<dbReference type="Proteomes" id="UP000016627">
    <property type="component" value="Unassembled WGS sequence"/>
</dbReference>
<accession>U2ERZ2</accession>
<evidence type="ECO:0000313" key="2">
    <source>
        <dbReference type="Proteomes" id="UP000016627"/>
    </source>
</evidence>
<organism evidence="1 2">
    <name type="scientific">Campylobacter concisus ATCC 51562</name>
    <dbReference type="NCBI Taxonomy" id="1242969"/>
    <lineage>
        <taxon>Bacteria</taxon>
        <taxon>Pseudomonadati</taxon>
        <taxon>Campylobacterota</taxon>
        <taxon>Epsilonproteobacteria</taxon>
        <taxon>Campylobacterales</taxon>
        <taxon>Campylobacteraceae</taxon>
        <taxon>Campylobacter</taxon>
    </lineage>
</organism>
<dbReference type="EMBL" id="ANNI01000001">
    <property type="protein sequence ID" value="ERJ26881.1"/>
    <property type="molecule type" value="Genomic_DNA"/>
</dbReference>
<proteinExistence type="predicted"/>
<sequence length="42" mass="5250">MNEIKSYFQIYWSEYKKLKDSKNRLLPRFVRREKLKICVKGL</sequence>
<reference evidence="1 2" key="1">
    <citation type="journal article" date="2013" name="BMC Genomics">
        <title>Comparative genomics of Campylobacter concisus isolates reveals genetic diversity and provides insights into disease association.</title>
        <authorList>
            <person name="Deshpande N.P."/>
            <person name="Kaakoush N.O."/>
            <person name="Wilkins M.R."/>
            <person name="Mitchell H.M."/>
        </authorList>
    </citation>
    <scope>NUCLEOTIDE SEQUENCE [LARGE SCALE GENOMIC DNA]</scope>
    <source>
        <strain evidence="1 2">ATCC 51562</strain>
    </source>
</reference>
<evidence type="ECO:0000313" key="1">
    <source>
        <dbReference type="EMBL" id="ERJ26881.1"/>
    </source>
</evidence>
<protein>
    <submittedName>
        <fullName evidence="1">Uncharacterized protein</fullName>
    </submittedName>
</protein>
<dbReference type="PATRIC" id="fig|1242969.3.peg.89"/>
<dbReference type="AlphaFoldDB" id="U2ERZ2"/>
<name>U2ERZ2_9BACT</name>
<gene>
    <name evidence="1" type="ORF">ATCC51562_1039</name>
</gene>
<comment type="caution">
    <text evidence="1">The sequence shown here is derived from an EMBL/GenBank/DDBJ whole genome shotgun (WGS) entry which is preliminary data.</text>
</comment>